<dbReference type="PANTHER" id="PTHR40465:SF1">
    <property type="entry name" value="DUF6534 DOMAIN-CONTAINING PROTEIN"/>
    <property type="match status" value="1"/>
</dbReference>
<dbReference type="EMBL" id="ML769429">
    <property type="protein sequence ID" value="KAE9403005.1"/>
    <property type="molecule type" value="Genomic_DNA"/>
</dbReference>
<evidence type="ECO:0000313" key="4">
    <source>
        <dbReference type="Proteomes" id="UP000799118"/>
    </source>
</evidence>
<organism evidence="3 4">
    <name type="scientific">Gymnopus androsaceus JB14</name>
    <dbReference type="NCBI Taxonomy" id="1447944"/>
    <lineage>
        <taxon>Eukaryota</taxon>
        <taxon>Fungi</taxon>
        <taxon>Dikarya</taxon>
        <taxon>Basidiomycota</taxon>
        <taxon>Agaricomycotina</taxon>
        <taxon>Agaricomycetes</taxon>
        <taxon>Agaricomycetidae</taxon>
        <taxon>Agaricales</taxon>
        <taxon>Marasmiineae</taxon>
        <taxon>Omphalotaceae</taxon>
        <taxon>Gymnopus</taxon>
    </lineage>
</organism>
<dbReference type="OrthoDB" id="3206554at2759"/>
<feature type="domain" description="DUF6534" evidence="2">
    <location>
        <begin position="167"/>
        <end position="252"/>
    </location>
</feature>
<keyword evidence="1" id="KW-0812">Transmembrane</keyword>
<feature type="transmembrane region" description="Helical" evidence="1">
    <location>
        <begin position="47"/>
        <end position="67"/>
    </location>
</feature>
<proteinExistence type="predicted"/>
<evidence type="ECO:0000313" key="3">
    <source>
        <dbReference type="EMBL" id="KAE9403005.1"/>
    </source>
</evidence>
<keyword evidence="1" id="KW-0472">Membrane</keyword>
<protein>
    <recommendedName>
        <fullName evidence="2">DUF6534 domain-containing protein</fullName>
    </recommendedName>
</protein>
<dbReference type="Proteomes" id="UP000799118">
    <property type="component" value="Unassembled WGS sequence"/>
</dbReference>
<dbReference type="AlphaFoldDB" id="A0A6A4I2J1"/>
<name>A0A6A4I2J1_9AGAR</name>
<keyword evidence="1" id="KW-1133">Transmembrane helix</keyword>
<evidence type="ECO:0000259" key="2">
    <source>
        <dbReference type="Pfam" id="PF20152"/>
    </source>
</evidence>
<feature type="transmembrane region" description="Helical" evidence="1">
    <location>
        <begin position="193"/>
        <end position="221"/>
    </location>
</feature>
<gene>
    <name evidence="3" type="ORF">BT96DRAFT_1017246</name>
</gene>
<feature type="transmembrane region" description="Helical" evidence="1">
    <location>
        <begin position="117"/>
        <end position="142"/>
    </location>
</feature>
<feature type="transmembrane region" description="Helical" evidence="1">
    <location>
        <begin position="12"/>
        <end position="35"/>
    </location>
</feature>
<accession>A0A6A4I2J1</accession>
<feature type="transmembrane region" description="Helical" evidence="1">
    <location>
        <begin position="87"/>
        <end position="105"/>
    </location>
</feature>
<dbReference type="Pfam" id="PF20152">
    <property type="entry name" value="DUF6534"/>
    <property type="match status" value="1"/>
</dbReference>
<keyword evidence="4" id="KW-1185">Reference proteome</keyword>
<sequence length="335" mass="37541">MTANTFKTTLGAIILGVPLAIMFSGALIVECIMYWRSVKPTDTWRMSCIVSSLLALDMFHSSVLMASSWKWFIIDQGMNKDFIPTPMALSILISGISILIVHSMYSWRIFQFSKHKYWLTVPIMVLAVLRFVLGCISSAHMIQLKSFEKFRYSHGSWVFGTGVGLTCVVDALITAVMMIILRRSRAQSISLDGVIDSLVLYTFETGLATVIATLAMLITWLAMRENLIFLALHFIIAKLYANSIVAMLNYRPSLRQRAGNTASRSIDAVDLDVLRLKRNASGQRRGRFNYFGNMRNPMHASSDDSVAAVEVNVTKTMQMHVDGNLIDTESAHSQY</sequence>
<feature type="transmembrane region" description="Helical" evidence="1">
    <location>
        <begin position="227"/>
        <end position="248"/>
    </location>
</feature>
<evidence type="ECO:0000256" key="1">
    <source>
        <dbReference type="SAM" id="Phobius"/>
    </source>
</evidence>
<dbReference type="InterPro" id="IPR045339">
    <property type="entry name" value="DUF6534"/>
</dbReference>
<dbReference type="PANTHER" id="PTHR40465">
    <property type="entry name" value="CHROMOSOME 1, WHOLE GENOME SHOTGUN SEQUENCE"/>
    <property type="match status" value="1"/>
</dbReference>
<reference evidence="3" key="1">
    <citation type="journal article" date="2019" name="Environ. Microbiol.">
        <title>Fungal ecological strategies reflected in gene transcription - a case study of two litter decomposers.</title>
        <authorList>
            <person name="Barbi F."/>
            <person name="Kohler A."/>
            <person name="Barry K."/>
            <person name="Baskaran P."/>
            <person name="Daum C."/>
            <person name="Fauchery L."/>
            <person name="Ihrmark K."/>
            <person name="Kuo A."/>
            <person name="LaButti K."/>
            <person name="Lipzen A."/>
            <person name="Morin E."/>
            <person name="Grigoriev I.V."/>
            <person name="Henrissat B."/>
            <person name="Lindahl B."/>
            <person name="Martin F."/>
        </authorList>
    </citation>
    <scope>NUCLEOTIDE SEQUENCE</scope>
    <source>
        <strain evidence="3">JB14</strain>
    </source>
</reference>
<feature type="transmembrane region" description="Helical" evidence="1">
    <location>
        <begin position="157"/>
        <end position="181"/>
    </location>
</feature>